<name>A0A438IEY6_VITVI</name>
<accession>A0A438IEY6</accession>
<feature type="domain" description="Glutaminyl-tRNA synthetase class Ib non-specific RNA-binding" evidence="6">
    <location>
        <begin position="9"/>
        <end position="149"/>
    </location>
</feature>
<dbReference type="InterPro" id="IPR007639">
    <property type="entry name" value="Gln-tRNA-synth_Ib_RNA-bd_N"/>
</dbReference>
<evidence type="ECO:0000256" key="2">
    <source>
        <dbReference type="ARBA" id="ARBA00022741"/>
    </source>
</evidence>
<evidence type="ECO:0000256" key="3">
    <source>
        <dbReference type="ARBA" id="ARBA00022840"/>
    </source>
</evidence>
<reference evidence="7 8" key="1">
    <citation type="journal article" date="2018" name="PLoS Genet.">
        <title>Population sequencing reveals clonal diversity and ancestral inbreeding in the grapevine cultivar Chardonnay.</title>
        <authorList>
            <person name="Roach M.J."/>
            <person name="Johnson D.L."/>
            <person name="Bohlmann J."/>
            <person name="van Vuuren H.J."/>
            <person name="Jones S.J."/>
            <person name="Pretorius I.S."/>
            <person name="Schmidt S.A."/>
            <person name="Borneman A.R."/>
        </authorList>
    </citation>
    <scope>NUCLEOTIDE SEQUENCE [LARGE SCALE GENOMIC DNA]</scope>
    <source>
        <strain evidence="8">cv. Chardonnay</strain>
        <tissue evidence="7">Leaf</tissue>
    </source>
</reference>
<keyword evidence="1 7" id="KW-0436">Ligase</keyword>
<dbReference type="Pfam" id="PF04558">
    <property type="entry name" value="tRNA_synt_1c_R1"/>
    <property type="match status" value="1"/>
</dbReference>
<keyword evidence="4" id="KW-0648">Protein biosynthesis</keyword>
<protein>
    <submittedName>
        <fullName evidence="7">Glutamine--tRNA ligase, cytoplasmic</fullName>
    </submittedName>
</protein>
<dbReference type="Gene3D" id="1.10.8.1290">
    <property type="entry name" value="Glutaminyl-tRNA synthetase, non-specific RNA binding region part 1, domain 1"/>
    <property type="match status" value="1"/>
</dbReference>
<keyword evidence="2" id="KW-0547">Nucleotide-binding</keyword>
<dbReference type="AlphaFoldDB" id="A0A438IEY6"/>
<proteinExistence type="predicted"/>
<gene>
    <name evidence="7" type="primary">OVA9_3</name>
    <name evidence="7" type="ORF">CK203_034165</name>
</gene>
<evidence type="ECO:0000259" key="6">
    <source>
        <dbReference type="Pfam" id="PF04558"/>
    </source>
</evidence>
<dbReference type="InterPro" id="IPR042559">
    <property type="entry name" value="Gln-tRNA-synth_Ib_RNA-bd_N_2"/>
</dbReference>
<evidence type="ECO:0000256" key="1">
    <source>
        <dbReference type="ARBA" id="ARBA00022598"/>
    </source>
</evidence>
<dbReference type="FunFam" id="1.10.8.1290:FF:000002">
    <property type="entry name" value="Glutamine--tRNA ligase cytoplasmic"/>
    <property type="match status" value="1"/>
</dbReference>
<dbReference type="GO" id="GO:0006418">
    <property type="term" value="P:tRNA aminoacylation for protein translation"/>
    <property type="evidence" value="ECO:0007669"/>
    <property type="project" value="InterPro"/>
</dbReference>
<sequence length="329" mass="36119">MVANDETPLDLFLKIGLDERTARNTIANNKVTSNLTAVIHEAAVTDGCSRTIGNLLYTVATKFPANALVHRPTLLQYIVSSKIKTPAQLEAAFSFFTSTGSENFQLNDFEEACGVGVDVSAEDVERTVNEIFEENKSTILEHRYRTNAQLLKGVEACCERKSGKSFSMGWNEGGRATSWSFVATRQNLASKLRGIWCYSYAQAYEDPKVVVQRWVESGRGASPKGDSYAEVVNIGKREMGDAIWFHSVAKEAHSPLALLLCDDPVLVEHSSSSNKSIFSCGSSGIRLLSTRKGGLVRSPLLLLLFKVKLLLGVGFCNCNLSRAPHFELK</sequence>
<evidence type="ECO:0000256" key="5">
    <source>
        <dbReference type="ARBA" id="ARBA00023146"/>
    </source>
</evidence>
<dbReference type="Proteomes" id="UP000288805">
    <property type="component" value="Unassembled WGS sequence"/>
</dbReference>
<evidence type="ECO:0000313" key="8">
    <source>
        <dbReference type="Proteomes" id="UP000288805"/>
    </source>
</evidence>
<keyword evidence="3" id="KW-0067">ATP-binding</keyword>
<comment type="caution">
    <text evidence="7">The sequence shown here is derived from an EMBL/GenBank/DDBJ whole genome shotgun (WGS) entry which is preliminary data.</text>
</comment>
<dbReference type="GO" id="GO:0005737">
    <property type="term" value="C:cytoplasm"/>
    <property type="evidence" value="ECO:0007669"/>
    <property type="project" value="InterPro"/>
</dbReference>
<dbReference type="EMBL" id="QGNW01000115">
    <property type="protein sequence ID" value="RVW95303.1"/>
    <property type="molecule type" value="Genomic_DNA"/>
</dbReference>
<evidence type="ECO:0000313" key="7">
    <source>
        <dbReference type="EMBL" id="RVW95303.1"/>
    </source>
</evidence>
<dbReference type="GO" id="GO:0004812">
    <property type="term" value="F:aminoacyl-tRNA ligase activity"/>
    <property type="evidence" value="ECO:0007669"/>
    <property type="project" value="UniProtKB-KW"/>
</dbReference>
<dbReference type="GO" id="GO:0005524">
    <property type="term" value="F:ATP binding"/>
    <property type="evidence" value="ECO:0007669"/>
    <property type="project" value="UniProtKB-KW"/>
</dbReference>
<dbReference type="InterPro" id="IPR042558">
    <property type="entry name" value="Gln-tRNA-synth_Ib_RNA-bd_N_1"/>
</dbReference>
<evidence type="ECO:0000256" key="4">
    <source>
        <dbReference type="ARBA" id="ARBA00022917"/>
    </source>
</evidence>
<keyword evidence="5" id="KW-0030">Aminoacyl-tRNA synthetase</keyword>
<organism evidence="7 8">
    <name type="scientific">Vitis vinifera</name>
    <name type="common">Grape</name>
    <dbReference type="NCBI Taxonomy" id="29760"/>
    <lineage>
        <taxon>Eukaryota</taxon>
        <taxon>Viridiplantae</taxon>
        <taxon>Streptophyta</taxon>
        <taxon>Embryophyta</taxon>
        <taxon>Tracheophyta</taxon>
        <taxon>Spermatophyta</taxon>
        <taxon>Magnoliopsida</taxon>
        <taxon>eudicotyledons</taxon>
        <taxon>Gunneridae</taxon>
        <taxon>Pentapetalae</taxon>
        <taxon>rosids</taxon>
        <taxon>Vitales</taxon>
        <taxon>Vitaceae</taxon>
        <taxon>Viteae</taxon>
        <taxon>Vitis</taxon>
    </lineage>
</organism>
<dbReference type="Gene3D" id="1.10.10.2420">
    <property type="match status" value="1"/>
</dbReference>